<accession>A0AAV6ZYH0</accession>
<comment type="caution">
    <text evidence="1">The sequence shown here is derived from an EMBL/GenBank/DDBJ whole genome shotgun (WGS) entry which is preliminary data.</text>
</comment>
<sequence>MGVPRSQYYLARLSPQTITAVVRIRGGGPFQVQPSSAVSKPESCVWVQVPNPIGKGWSEMCGRVMKAIKWRSQQAIGKVPTSLGVGTR</sequence>
<keyword evidence="2" id="KW-1185">Reference proteome</keyword>
<gene>
    <name evidence="1" type="ORF">GDO81_003236</name>
</gene>
<proteinExistence type="predicted"/>
<evidence type="ECO:0000313" key="1">
    <source>
        <dbReference type="EMBL" id="KAG8553038.1"/>
    </source>
</evidence>
<name>A0AAV6ZYH0_ENGPU</name>
<organism evidence="1 2">
    <name type="scientific">Engystomops pustulosus</name>
    <name type="common">Tungara frog</name>
    <name type="synonym">Physalaemus pustulosus</name>
    <dbReference type="NCBI Taxonomy" id="76066"/>
    <lineage>
        <taxon>Eukaryota</taxon>
        <taxon>Metazoa</taxon>
        <taxon>Chordata</taxon>
        <taxon>Craniata</taxon>
        <taxon>Vertebrata</taxon>
        <taxon>Euteleostomi</taxon>
        <taxon>Amphibia</taxon>
        <taxon>Batrachia</taxon>
        <taxon>Anura</taxon>
        <taxon>Neobatrachia</taxon>
        <taxon>Hyloidea</taxon>
        <taxon>Leptodactylidae</taxon>
        <taxon>Leiuperinae</taxon>
        <taxon>Engystomops</taxon>
    </lineage>
</organism>
<protein>
    <submittedName>
        <fullName evidence="1">Uncharacterized protein</fullName>
    </submittedName>
</protein>
<dbReference type="EMBL" id="WNYA01000010">
    <property type="protein sequence ID" value="KAG8553038.1"/>
    <property type="molecule type" value="Genomic_DNA"/>
</dbReference>
<dbReference type="AlphaFoldDB" id="A0AAV6ZYH0"/>
<evidence type="ECO:0000313" key="2">
    <source>
        <dbReference type="Proteomes" id="UP000824782"/>
    </source>
</evidence>
<reference evidence="1" key="1">
    <citation type="thesis" date="2020" institute="ProQuest LLC" country="789 East Eisenhower Parkway, Ann Arbor, MI, USA">
        <title>Comparative Genomics and Chromosome Evolution.</title>
        <authorList>
            <person name="Mudd A.B."/>
        </authorList>
    </citation>
    <scope>NUCLEOTIDE SEQUENCE</scope>
    <source>
        <strain evidence="1">237g6f4</strain>
        <tissue evidence="1">Blood</tissue>
    </source>
</reference>
<dbReference type="Proteomes" id="UP000824782">
    <property type="component" value="Unassembled WGS sequence"/>
</dbReference>